<dbReference type="InterPro" id="IPR015943">
    <property type="entry name" value="WD40/YVTN_repeat-like_dom_sf"/>
</dbReference>
<evidence type="ECO:0000256" key="8">
    <source>
        <dbReference type="PROSITE-ProRule" id="PRU00221"/>
    </source>
</evidence>
<evidence type="ECO:0000256" key="2">
    <source>
        <dbReference type="ARBA" id="ARBA00022517"/>
    </source>
</evidence>
<dbReference type="GO" id="GO:0006364">
    <property type="term" value="P:rRNA processing"/>
    <property type="evidence" value="ECO:0007669"/>
    <property type="project" value="UniProtKB-KW"/>
</dbReference>
<keyword evidence="5" id="KW-0677">Repeat</keyword>
<keyword evidence="3" id="KW-0698">rRNA processing</keyword>
<dbReference type="InterPro" id="IPR011047">
    <property type="entry name" value="Quinoprotein_ADH-like_sf"/>
</dbReference>
<keyword evidence="6" id="KW-0804">Transcription</keyword>
<comment type="subcellular location">
    <subcellularLocation>
        <location evidence="1">Nucleus</location>
        <location evidence="1">Nucleolus</location>
    </subcellularLocation>
</comment>
<dbReference type="GO" id="GO:0045943">
    <property type="term" value="P:positive regulation of transcription by RNA polymerase I"/>
    <property type="evidence" value="ECO:0007669"/>
    <property type="project" value="InterPro"/>
</dbReference>
<feature type="domain" description="WD repeat-containing protein 75 second beta-propeller" evidence="9">
    <location>
        <begin position="340"/>
        <end position="641"/>
    </location>
</feature>
<evidence type="ECO:0000256" key="5">
    <source>
        <dbReference type="ARBA" id="ARBA00022737"/>
    </source>
</evidence>
<evidence type="ECO:0000256" key="6">
    <source>
        <dbReference type="ARBA" id="ARBA00023163"/>
    </source>
</evidence>
<dbReference type="GO" id="GO:0032040">
    <property type="term" value="C:small-subunit processome"/>
    <property type="evidence" value="ECO:0007669"/>
    <property type="project" value="InterPro"/>
</dbReference>
<dbReference type="SMART" id="SM00320">
    <property type="entry name" value="WD40"/>
    <property type="match status" value="6"/>
</dbReference>
<dbReference type="GO" id="GO:0003723">
    <property type="term" value="F:RNA binding"/>
    <property type="evidence" value="ECO:0007669"/>
    <property type="project" value="InterPro"/>
</dbReference>
<reference evidence="10" key="1">
    <citation type="submission" date="2020-04" db="EMBL/GenBank/DDBJ databases">
        <authorList>
            <person name="Neveu A P."/>
        </authorList>
    </citation>
    <scope>NUCLEOTIDE SEQUENCE</scope>
    <source>
        <tissue evidence="10">Whole embryo</tissue>
    </source>
</reference>
<evidence type="ECO:0000256" key="1">
    <source>
        <dbReference type="ARBA" id="ARBA00004604"/>
    </source>
</evidence>
<dbReference type="PROSITE" id="PS50082">
    <property type="entry name" value="WD_REPEATS_2"/>
    <property type="match status" value="1"/>
</dbReference>
<protein>
    <submittedName>
        <fullName evidence="10">WD repeat-containing protein 75</fullName>
    </submittedName>
</protein>
<dbReference type="SUPFAM" id="SSF50998">
    <property type="entry name" value="Quinoprotein alcohol dehydrogenase-like"/>
    <property type="match status" value="1"/>
</dbReference>
<evidence type="ECO:0000313" key="10">
    <source>
        <dbReference type="EMBL" id="CAB3267726.1"/>
    </source>
</evidence>
<accession>A0A6F9DXN0</accession>
<dbReference type="GO" id="GO:2000234">
    <property type="term" value="P:positive regulation of rRNA processing"/>
    <property type="evidence" value="ECO:0007669"/>
    <property type="project" value="TreeGrafter"/>
</dbReference>
<keyword evidence="4 8" id="KW-0853">WD repeat</keyword>
<dbReference type="PANTHER" id="PTHR44215">
    <property type="entry name" value="WD REPEAT-CONTAINING PROTEIN 75"/>
    <property type="match status" value="1"/>
</dbReference>
<organism evidence="10">
    <name type="scientific">Phallusia mammillata</name>
    <dbReference type="NCBI Taxonomy" id="59560"/>
    <lineage>
        <taxon>Eukaryota</taxon>
        <taxon>Metazoa</taxon>
        <taxon>Chordata</taxon>
        <taxon>Tunicata</taxon>
        <taxon>Ascidiacea</taxon>
        <taxon>Phlebobranchia</taxon>
        <taxon>Ascidiidae</taxon>
        <taxon>Phallusia</taxon>
    </lineage>
</organism>
<dbReference type="PANTHER" id="PTHR44215:SF1">
    <property type="entry name" value="WD REPEAT-CONTAINING PROTEIN 75"/>
    <property type="match status" value="1"/>
</dbReference>
<evidence type="ECO:0000259" key="9">
    <source>
        <dbReference type="Pfam" id="PF23769"/>
    </source>
</evidence>
<dbReference type="PROSITE" id="PS50294">
    <property type="entry name" value="WD_REPEATS_REGION"/>
    <property type="match status" value="1"/>
</dbReference>
<keyword evidence="2" id="KW-0690">Ribosome biogenesis</keyword>
<name>A0A6F9DXN0_9ASCI</name>
<dbReference type="SUPFAM" id="SSF50978">
    <property type="entry name" value="WD40 repeat-like"/>
    <property type="match status" value="1"/>
</dbReference>
<keyword evidence="7" id="KW-0539">Nucleus</keyword>
<evidence type="ECO:0000256" key="3">
    <source>
        <dbReference type="ARBA" id="ARBA00022552"/>
    </source>
</evidence>
<dbReference type="InterPro" id="IPR001680">
    <property type="entry name" value="WD40_rpt"/>
</dbReference>
<feature type="repeat" description="WD" evidence="8">
    <location>
        <begin position="54"/>
        <end position="96"/>
    </location>
</feature>
<dbReference type="AlphaFoldDB" id="A0A6F9DXN0"/>
<proteinExistence type="evidence at transcript level"/>
<dbReference type="InterPro" id="IPR057644">
    <property type="entry name" value="Beta-prop_WDR75_2nd"/>
</dbReference>
<gene>
    <name evidence="10" type="primary">Wdr75</name>
</gene>
<dbReference type="EMBL" id="LR791864">
    <property type="protein sequence ID" value="CAB3267726.1"/>
    <property type="molecule type" value="mRNA"/>
</dbReference>
<evidence type="ECO:0000256" key="4">
    <source>
        <dbReference type="ARBA" id="ARBA00022574"/>
    </source>
</evidence>
<dbReference type="Pfam" id="PF23869">
    <property type="entry name" value="Beta-prop_WDR75_1st"/>
    <property type="match status" value="1"/>
</dbReference>
<dbReference type="Pfam" id="PF23769">
    <property type="entry name" value="Beta-prop_WDR75_2nd"/>
    <property type="match status" value="1"/>
</dbReference>
<evidence type="ECO:0000256" key="7">
    <source>
        <dbReference type="ARBA" id="ARBA00023242"/>
    </source>
</evidence>
<dbReference type="Gene3D" id="2.130.10.10">
    <property type="entry name" value="YVTN repeat-like/Quinoprotein amine dehydrogenase"/>
    <property type="match status" value="3"/>
</dbReference>
<dbReference type="InterPro" id="IPR036322">
    <property type="entry name" value="WD40_repeat_dom_sf"/>
</dbReference>
<dbReference type="InterPro" id="IPR053826">
    <property type="entry name" value="WDR75"/>
</dbReference>
<sequence>MKTDTDDMVTVESGGSSIVKHKPLFSLDSKYLLCPCGNIIKVFSISTGYCYRRLCGHSLDVTSVQNHPKNKLQVLSSSLDGNVNIWDYEDGVLLSSIKFNHPLTAIFCHKMFPSMGFVVQNQDESFELVKFSLDKSLSEEEESDTPNQVIAKSLPKDVNNRFAFSGNFMAVAFHRKAVVYKELYTVKPKKKCKKVVLDVCFDQDPNITCIASHPIEAIVATGHYNGEIRVWYNIFENTPIMNKQHWHSLEVLSLSFTPRGSSLLSGGHECVLVQWSDEKKHFLPRLGSPISRITVANDNTLYACCHADNSITIISSYFTIKQTFEGFAAANSDLSCGLQYDKRSDACITNGKPGHLLFYHAATDTQLYNLDVIGQNFISSADLEMPLSQTKICKIAFSTSNRYVMATMEFNTENKCDQKLKFWDFNESEQQWGLNTVVSSPHSNEVVTSLIFHPQENMCASTSKDGTCKIWYLDESKWICDSCITHRGEPCHNASFSEDGSMLALAFGSSVLLCDPQKPDELMLLMSQSETIRSLEFGRKSCSHHLMVLAANLQCWNILSGTLSWSNDSQDSKMLVADNFSSNMALFTKSNSVFIFSPDQNLPKFAYDLEFQPVAACFVPSSTGCASWGNGSQIYMISDKMTVHTFAAKNQPKDKENTVLTSQSDAVNPVSSILSSKTADLEDKTVENLSIQPKTKQEALSFMFETPTHILPPMKTICQQFISTLLLNGTGTKPDTVASKDLREHSLDEPTSDVMETENGEYKLSVKPEELRPDDFEFLVPVLGDLFVNK</sequence>